<protein>
    <submittedName>
        <fullName evidence="2">Uncharacterized protein</fullName>
    </submittedName>
</protein>
<reference evidence="2 3" key="1">
    <citation type="submission" date="2018-06" db="EMBL/GenBank/DDBJ databases">
        <authorList>
            <consortium name="Pathogen Informatics"/>
            <person name="Doyle S."/>
        </authorList>
    </citation>
    <scope>NUCLEOTIDE SEQUENCE [LARGE SCALE GENOMIC DNA]</scope>
    <source>
        <strain evidence="2 3">NCTC13315</strain>
    </source>
</reference>
<name>A0A378HYU9_9GAMM</name>
<evidence type="ECO:0000256" key="1">
    <source>
        <dbReference type="SAM" id="Phobius"/>
    </source>
</evidence>
<evidence type="ECO:0000313" key="2">
    <source>
        <dbReference type="EMBL" id="STX27893.1"/>
    </source>
</evidence>
<dbReference type="RefSeq" id="WP_115301680.1">
    <property type="nucleotide sequence ID" value="NZ_CAAAHO010000006.1"/>
</dbReference>
<dbReference type="EMBL" id="UGNV01000001">
    <property type="protein sequence ID" value="STX27893.1"/>
    <property type="molecule type" value="Genomic_DNA"/>
</dbReference>
<sequence length="110" mass="12058">MQNNNKKLEEKLVKTSIIIGLGNLIVSPVYLIDSKLGLAFTIAVNAFLIQQLHNIGKSRRPGSNALNSINTFFSSKAAAESSEIENAFRNIINGGDAVYNEVSNFMRKSQ</sequence>
<feature type="transmembrane region" description="Helical" evidence="1">
    <location>
        <begin position="12"/>
        <end position="32"/>
    </location>
</feature>
<keyword evidence="3" id="KW-1185">Reference proteome</keyword>
<keyword evidence="1" id="KW-0812">Transmembrane</keyword>
<dbReference type="AlphaFoldDB" id="A0A378HYU9"/>
<keyword evidence="1" id="KW-1133">Transmembrane helix</keyword>
<gene>
    <name evidence="2" type="ORF">NCTC13315_00414</name>
</gene>
<evidence type="ECO:0000313" key="3">
    <source>
        <dbReference type="Proteomes" id="UP000254968"/>
    </source>
</evidence>
<organism evidence="2 3">
    <name type="scientific">Legionella beliardensis</name>
    <dbReference type="NCBI Taxonomy" id="91822"/>
    <lineage>
        <taxon>Bacteria</taxon>
        <taxon>Pseudomonadati</taxon>
        <taxon>Pseudomonadota</taxon>
        <taxon>Gammaproteobacteria</taxon>
        <taxon>Legionellales</taxon>
        <taxon>Legionellaceae</taxon>
        <taxon>Legionella</taxon>
    </lineage>
</organism>
<dbReference type="Proteomes" id="UP000254968">
    <property type="component" value="Unassembled WGS sequence"/>
</dbReference>
<keyword evidence="1" id="KW-0472">Membrane</keyword>
<dbReference type="OrthoDB" id="5651164at2"/>
<proteinExistence type="predicted"/>
<accession>A0A378HYU9</accession>